<dbReference type="PANTHER" id="PTHR34406:SF1">
    <property type="entry name" value="PROTEIN YCEI"/>
    <property type="match status" value="1"/>
</dbReference>
<evidence type="ECO:0000313" key="3">
    <source>
        <dbReference type="EMBL" id="REC54214.1"/>
    </source>
</evidence>
<dbReference type="InterPro" id="IPR036761">
    <property type="entry name" value="TTHA0802/YceI-like_sf"/>
</dbReference>
<keyword evidence="1" id="KW-0732">Signal</keyword>
<keyword evidence="4" id="KW-1185">Reference proteome</keyword>
<dbReference type="SUPFAM" id="SSF101874">
    <property type="entry name" value="YceI-like"/>
    <property type="match status" value="1"/>
</dbReference>
<dbReference type="InterPro" id="IPR007372">
    <property type="entry name" value="Lipid/polyisoprenoid-bd_YceI"/>
</dbReference>
<proteinExistence type="predicted"/>
<evidence type="ECO:0000259" key="2">
    <source>
        <dbReference type="SMART" id="SM00867"/>
    </source>
</evidence>
<organism evidence="3 4">
    <name type="scientific">Chryseobacterium piscium</name>
    <dbReference type="NCBI Taxonomy" id="333702"/>
    <lineage>
        <taxon>Bacteria</taxon>
        <taxon>Pseudomonadati</taxon>
        <taxon>Bacteroidota</taxon>
        <taxon>Flavobacteriia</taxon>
        <taxon>Flavobacteriales</taxon>
        <taxon>Weeksellaceae</taxon>
        <taxon>Chryseobacterium group</taxon>
        <taxon>Chryseobacterium</taxon>
    </lineage>
</organism>
<accession>A0A3D9BL20</accession>
<evidence type="ECO:0000313" key="4">
    <source>
        <dbReference type="Proteomes" id="UP000256512"/>
    </source>
</evidence>
<feature type="signal peptide" evidence="1">
    <location>
        <begin position="1"/>
        <end position="21"/>
    </location>
</feature>
<dbReference type="Pfam" id="PF04264">
    <property type="entry name" value="YceI"/>
    <property type="match status" value="1"/>
</dbReference>
<dbReference type="RefSeq" id="WP_115950257.1">
    <property type="nucleotide sequence ID" value="NZ_QNVS01000028.1"/>
</dbReference>
<dbReference type="Proteomes" id="UP000256512">
    <property type="component" value="Unassembled WGS sequence"/>
</dbReference>
<sequence length="188" mass="20879">MKKLLLSFAFALVSAFTFAQATWTVDPAHSSINFNIKHMGISFVQGRFDQFKGEVHTPGANLDNGHFNFVVLTESINTGVEMRDKHLKSADFFDTEKFPQMNFESGSFTKGKGNDYILKGKLTIKDVTKEISIPVTFGGITKNQQGKEVAGLQAKFTINRLDYNIKYDPTGAGIAKDVEVTLFLELAK</sequence>
<dbReference type="PANTHER" id="PTHR34406">
    <property type="entry name" value="PROTEIN YCEI"/>
    <property type="match status" value="1"/>
</dbReference>
<reference evidence="3 4" key="1">
    <citation type="journal article" date="2006" name="Int. J. Syst. Evol. Microbiol.">
        <title>Chryseobacterium piscium sp. nov., isolated from fish of the South Atlantic Ocean off South Africa.</title>
        <authorList>
            <person name="de Beer H."/>
            <person name="Hugo C.J."/>
            <person name="Jooste P.J."/>
            <person name="Vancanneyt M."/>
            <person name="Coenye T."/>
            <person name="Vandamme P."/>
        </authorList>
    </citation>
    <scope>NUCLEOTIDE SEQUENCE [LARGE SCALE GENOMIC DNA]</scope>
    <source>
        <strain evidence="3 4">CCUG 51923</strain>
    </source>
</reference>
<name>A0A3D9BL20_9FLAO</name>
<feature type="domain" description="Lipid/polyisoprenoid-binding YceI-like" evidence="2">
    <location>
        <begin position="22"/>
        <end position="187"/>
    </location>
</feature>
<gene>
    <name evidence="3" type="ORF">DRF62_10420</name>
</gene>
<evidence type="ECO:0000256" key="1">
    <source>
        <dbReference type="SAM" id="SignalP"/>
    </source>
</evidence>
<dbReference type="EMBL" id="QNVS01000028">
    <property type="protein sequence ID" value="REC54214.1"/>
    <property type="molecule type" value="Genomic_DNA"/>
</dbReference>
<dbReference type="AlphaFoldDB" id="A0A3D9BL20"/>
<feature type="chain" id="PRO_5017747049" evidence="1">
    <location>
        <begin position="22"/>
        <end position="188"/>
    </location>
</feature>
<dbReference type="SMART" id="SM00867">
    <property type="entry name" value="YceI"/>
    <property type="match status" value="1"/>
</dbReference>
<comment type="caution">
    <text evidence="3">The sequence shown here is derived from an EMBL/GenBank/DDBJ whole genome shotgun (WGS) entry which is preliminary data.</text>
</comment>
<dbReference type="Gene3D" id="2.40.128.110">
    <property type="entry name" value="Lipid/polyisoprenoid-binding, YceI-like"/>
    <property type="match status" value="1"/>
</dbReference>
<protein>
    <submittedName>
        <fullName evidence="3">Polyisoprenoid-binding protein</fullName>
    </submittedName>
</protein>